<evidence type="ECO:0000313" key="3">
    <source>
        <dbReference type="Proteomes" id="UP000223849"/>
    </source>
</evidence>
<protein>
    <recommendedName>
        <fullName evidence="1">DUF7192 domain-containing protein</fullName>
    </recommendedName>
</protein>
<keyword evidence="3" id="KW-1185">Reference proteome</keyword>
<evidence type="ECO:0000313" key="2">
    <source>
        <dbReference type="EMBL" id="ALA06629.1"/>
    </source>
</evidence>
<dbReference type="Pfam" id="PF23822">
    <property type="entry name" value="DUF7192"/>
    <property type="match status" value="1"/>
</dbReference>
<feature type="domain" description="DUF7192" evidence="1">
    <location>
        <begin position="9"/>
        <end position="283"/>
    </location>
</feature>
<sequence>MRTYRTNEDDGTKRSVVLFDSFTDLIDHNLKKDYRSAHMEDNGPSFYGVSNMKEADDLARKGLPRDGVQAIKIAHHKVAQVAGELHRDVYQDVYDVAGGYVDMGRYVSGEPECMVASEMIEEPGQNKIVALIMNITYNCMISAKAIKENGLAMMALVEAIETQGMQAEIWVDMNVSGYGDVKYYARTAIKLKSAGQAFDVSTFMYALTHASFLRAHIFNAMHTHEADVRRACGIHPRGGYGSCVNNAADMDDFPPYSIYIPCITRDAQAGQFVPMILKQLGLMQAS</sequence>
<dbReference type="Proteomes" id="UP000223849">
    <property type="component" value="Segment"/>
</dbReference>
<reference evidence="2 3" key="1">
    <citation type="submission" date="2015-08" db="EMBL/GenBank/DDBJ databases">
        <authorList>
            <person name="Davis N."/>
            <person name="Domingos A."/>
            <person name="Holland C."/>
            <person name="Houk L.J."/>
            <person name="Hueter N."/>
            <person name="Molina L."/>
            <person name="Sontag M."/>
            <person name="Saintfleur O."/>
            <person name="Swinford C."/>
            <person name="Villalobos-Ayala K."/>
            <person name="Carroll M."/>
            <person name="Cottrell-Yongye A."/>
            <person name="D'Elia T."/>
            <person name="Delesalle V.A."/>
            <person name="Bradley K.W."/>
            <person name="Asai D.J."/>
            <person name="Bowman C.A."/>
            <person name="Russell D.A."/>
            <person name="Pope W.H."/>
            <person name="Jacobs-Sera D."/>
            <person name="Hendrix R.W."/>
            <person name="Hatfull G.F."/>
        </authorList>
    </citation>
    <scope>NUCLEOTIDE SEQUENCE [LARGE SCALE GENOMIC DNA]</scope>
</reference>
<name>A0A0K2CMG8_9CAUD</name>
<evidence type="ECO:0000259" key="1">
    <source>
        <dbReference type="Pfam" id="PF23822"/>
    </source>
</evidence>
<dbReference type="InterPro" id="IPR055616">
    <property type="entry name" value="DUF7192"/>
</dbReference>
<dbReference type="EMBL" id="KT372003">
    <property type="protein sequence ID" value="ALA06629.1"/>
    <property type="molecule type" value="Genomic_DNA"/>
</dbReference>
<organism evidence="2 3">
    <name type="scientific">Mycobacterium phage Lumos</name>
    <dbReference type="NCBI Taxonomy" id="1701852"/>
    <lineage>
        <taxon>Viruses</taxon>
        <taxon>Duplodnaviria</taxon>
        <taxon>Heunggongvirae</taxon>
        <taxon>Uroviricota</taxon>
        <taxon>Caudoviricetes</taxon>
        <taxon>Vilmaviridae</taxon>
        <taxon>Lclasvirinae</taxon>
        <taxon>Lumosvirus</taxon>
        <taxon>Lumosvirus lumos</taxon>
    </lineage>
</organism>
<gene>
    <name evidence="2" type="ORF">SEA_LUMOS_123</name>
</gene>
<proteinExistence type="predicted"/>
<accession>A0A0K2CMG8</accession>